<dbReference type="InterPro" id="IPR050259">
    <property type="entry name" value="SDR"/>
</dbReference>
<dbReference type="PRINTS" id="PR00080">
    <property type="entry name" value="SDRFAMILY"/>
</dbReference>
<dbReference type="PANTHER" id="PTHR42879">
    <property type="entry name" value="3-OXOACYL-(ACYL-CARRIER-PROTEIN) REDUCTASE"/>
    <property type="match status" value="1"/>
</dbReference>
<name>A0ABT0BAE0_9SPHN</name>
<dbReference type="Pfam" id="PF13561">
    <property type="entry name" value="adh_short_C2"/>
    <property type="match status" value="1"/>
</dbReference>
<dbReference type="InterPro" id="IPR036291">
    <property type="entry name" value="NAD(P)-bd_dom_sf"/>
</dbReference>
<dbReference type="Proteomes" id="UP001162881">
    <property type="component" value="Unassembled WGS sequence"/>
</dbReference>
<dbReference type="EMBL" id="JALHLF010000007">
    <property type="protein sequence ID" value="MCJ2181818.1"/>
    <property type="molecule type" value="Genomic_DNA"/>
</dbReference>
<dbReference type="SUPFAM" id="SSF51735">
    <property type="entry name" value="NAD(P)-binding Rossmann-fold domains"/>
    <property type="match status" value="1"/>
</dbReference>
<dbReference type="InterPro" id="IPR002347">
    <property type="entry name" value="SDR_fam"/>
</dbReference>
<dbReference type="PROSITE" id="PS00061">
    <property type="entry name" value="ADH_SHORT"/>
    <property type="match status" value="1"/>
</dbReference>
<comment type="caution">
    <text evidence="2">The sequence shown here is derived from an EMBL/GenBank/DDBJ whole genome shotgun (WGS) entry which is preliminary data.</text>
</comment>
<evidence type="ECO:0000313" key="3">
    <source>
        <dbReference type="Proteomes" id="UP001162881"/>
    </source>
</evidence>
<dbReference type="Gene3D" id="3.40.50.720">
    <property type="entry name" value="NAD(P)-binding Rossmann-like Domain"/>
    <property type="match status" value="1"/>
</dbReference>
<dbReference type="PANTHER" id="PTHR42879:SF2">
    <property type="entry name" value="3-OXOACYL-[ACYL-CARRIER-PROTEIN] REDUCTASE FABG"/>
    <property type="match status" value="1"/>
</dbReference>
<organism evidence="2 3">
    <name type="scientific">Novosphingobium organovorum</name>
    <dbReference type="NCBI Taxonomy" id="2930092"/>
    <lineage>
        <taxon>Bacteria</taxon>
        <taxon>Pseudomonadati</taxon>
        <taxon>Pseudomonadota</taxon>
        <taxon>Alphaproteobacteria</taxon>
        <taxon>Sphingomonadales</taxon>
        <taxon>Sphingomonadaceae</taxon>
        <taxon>Novosphingobium</taxon>
    </lineage>
</organism>
<protein>
    <submittedName>
        <fullName evidence="2">SDR family oxidoreductase</fullName>
    </submittedName>
</protein>
<evidence type="ECO:0000313" key="2">
    <source>
        <dbReference type="EMBL" id="MCJ2181818.1"/>
    </source>
</evidence>
<dbReference type="RefSeq" id="WP_244017078.1">
    <property type="nucleotide sequence ID" value="NZ_JALHLF010000007.1"/>
</dbReference>
<comment type="similarity">
    <text evidence="1">Belongs to the short-chain dehydrogenases/reductases (SDR) family.</text>
</comment>
<keyword evidence="3" id="KW-1185">Reference proteome</keyword>
<proteinExistence type="inferred from homology"/>
<evidence type="ECO:0000256" key="1">
    <source>
        <dbReference type="ARBA" id="ARBA00006484"/>
    </source>
</evidence>
<reference evidence="2" key="1">
    <citation type="submission" date="2022-03" db="EMBL/GenBank/DDBJ databases">
        <title>Identification of a novel bacterium isolated from mangrove sediments.</title>
        <authorList>
            <person name="Pan X."/>
        </authorList>
    </citation>
    <scope>NUCLEOTIDE SEQUENCE</scope>
    <source>
        <strain evidence="2">B1949</strain>
    </source>
</reference>
<gene>
    <name evidence="2" type="ORF">MTR62_03725</name>
</gene>
<dbReference type="InterPro" id="IPR020904">
    <property type="entry name" value="Sc_DH/Rdtase_CS"/>
</dbReference>
<dbReference type="CDD" id="cd05233">
    <property type="entry name" value="SDR_c"/>
    <property type="match status" value="1"/>
</dbReference>
<accession>A0ABT0BAE0</accession>
<dbReference type="PRINTS" id="PR00081">
    <property type="entry name" value="GDHRDH"/>
</dbReference>
<sequence length="249" mass="25451">MSAFAGRHVVITGASSGIGEASARVIARAGGRVTLIARRAERLAALAQELGEDTRWFALDVADGRAQRAVFDAILEQLGPIDGLFLNAGTGGAFAPVESYGEAAFETVLGVNLLAPYRAIAQVLPAMKARGKGAILVTGSLASERGMANNAAYVASKHAVLGLSRAVALEAAPFGVRCNCIVPGFIETEMFANLPPDALSHIAARVPQGRTGSAEELGEVAAFLLCDAASHVTGQSLAVDGGVLGTLTV</sequence>